<dbReference type="AlphaFoldDB" id="L9JED4"/>
<name>L9JED4_TUPCH</name>
<protein>
    <submittedName>
        <fullName evidence="1">Uncharacterized protein</fullName>
    </submittedName>
</protein>
<reference evidence="2" key="2">
    <citation type="journal article" date="2013" name="Nat. Commun.">
        <title>Genome of the Chinese tree shrew.</title>
        <authorList>
            <person name="Fan Y."/>
            <person name="Huang Z.Y."/>
            <person name="Cao C.C."/>
            <person name="Chen C.S."/>
            <person name="Chen Y.X."/>
            <person name="Fan D.D."/>
            <person name="He J."/>
            <person name="Hou H.L."/>
            <person name="Hu L."/>
            <person name="Hu X.T."/>
            <person name="Jiang X.T."/>
            <person name="Lai R."/>
            <person name="Lang Y.S."/>
            <person name="Liang B."/>
            <person name="Liao S.G."/>
            <person name="Mu D."/>
            <person name="Ma Y.Y."/>
            <person name="Niu Y.Y."/>
            <person name="Sun X.Q."/>
            <person name="Xia J.Q."/>
            <person name="Xiao J."/>
            <person name="Xiong Z.Q."/>
            <person name="Xu L."/>
            <person name="Yang L."/>
            <person name="Zhang Y."/>
            <person name="Zhao W."/>
            <person name="Zhao X.D."/>
            <person name="Zheng Y.T."/>
            <person name="Zhou J.M."/>
            <person name="Zhu Y.B."/>
            <person name="Zhang G.J."/>
            <person name="Wang J."/>
            <person name="Yao Y.G."/>
        </authorList>
    </citation>
    <scope>NUCLEOTIDE SEQUENCE [LARGE SCALE GENOMIC DNA]</scope>
</reference>
<gene>
    <name evidence="1" type="ORF">TREES_T100016271</name>
</gene>
<keyword evidence="2" id="KW-1185">Reference proteome</keyword>
<reference evidence="2" key="1">
    <citation type="submission" date="2012-07" db="EMBL/GenBank/DDBJ databases">
        <title>Genome of the Chinese tree shrew, a rising model animal genetically related to primates.</title>
        <authorList>
            <person name="Zhang G."/>
            <person name="Fan Y."/>
            <person name="Yao Y."/>
            <person name="Huang Z."/>
        </authorList>
    </citation>
    <scope>NUCLEOTIDE SEQUENCE [LARGE SCALE GENOMIC DNA]</scope>
</reference>
<sequence length="69" mass="7610">MQGPPGTARRLSANGTGCHMDEDTEQAVQLLATCAQGIVPYYRHLGCGNCVLRVQRHRAAHQDVIFEYP</sequence>
<evidence type="ECO:0000313" key="1">
    <source>
        <dbReference type="EMBL" id="ELW48669.1"/>
    </source>
</evidence>
<dbReference type="InParanoid" id="L9JED4"/>
<evidence type="ECO:0000313" key="2">
    <source>
        <dbReference type="Proteomes" id="UP000011518"/>
    </source>
</evidence>
<accession>L9JED4</accession>
<dbReference type="Proteomes" id="UP000011518">
    <property type="component" value="Unassembled WGS sequence"/>
</dbReference>
<organism evidence="1 2">
    <name type="scientific">Tupaia chinensis</name>
    <name type="common">Chinese tree shrew</name>
    <name type="synonym">Tupaia belangeri chinensis</name>
    <dbReference type="NCBI Taxonomy" id="246437"/>
    <lineage>
        <taxon>Eukaryota</taxon>
        <taxon>Metazoa</taxon>
        <taxon>Chordata</taxon>
        <taxon>Craniata</taxon>
        <taxon>Vertebrata</taxon>
        <taxon>Euteleostomi</taxon>
        <taxon>Mammalia</taxon>
        <taxon>Eutheria</taxon>
        <taxon>Euarchontoglires</taxon>
        <taxon>Scandentia</taxon>
        <taxon>Tupaiidae</taxon>
        <taxon>Tupaia</taxon>
    </lineage>
</organism>
<dbReference type="EMBL" id="KB321031">
    <property type="protein sequence ID" value="ELW48669.1"/>
    <property type="molecule type" value="Genomic_DNA"/>
</dbReference>
<proteinExistence type="predicted"/>